<evidence type="ECO:0008006" key="5">
    <source>
        <dbReference type="Google" id="ProtNLM"/>
    </source>
</evidence>
<feature type="compositionally biased region" description="Polar residues" evidence="1">
    <location>
        <begin position="332"/>
        <end position="343"/>
    </location>
</feature>
<protein>
    <recommendedName>
        <fullName evidence="5">Zinc ribbon domain-containing protein</fullName>
    </recommendedName>
</protein>
<keyword evidence="4" id="KW-1185">Reference proteome</keyword>
<name>A0A1N6ILF7_9BURK</name>
<feature type="region of interest" description="Disordered" evidence="1">
    <location>
        <begin position="50"/>
        <end position="79"/>
    </location>
</feature>
<keyword evidence="2" id="KW-1133">Transmembrane helix</keyword>
<evidence type="ECO:0000313" key="4">
    <source>
        <dbReference type="Proteomes" id="UP000185151"/>
    </source>
</evidence>
<accession>A0A1N6ILF7</accession>
<evidence type="ECO:0000256" key="1">
    <source>
        <dbReference type="SAM" id="MobiDB-lite"/>
    </source>
</evidence>
<keyword evidence="2" id="KW-0812">Transmembrane</keyword>
<dbReference type="AlphaFoldDB" id="A0A1N6ILF7"/>
<feature type="region of interest" description="Disordered" evidence="1">
    <location>
        <begin position="282"/>
        <end position="350"/>
    </location>
</feature>
<reference evidence="3 4" key="1">
    <citation type="submission" date="2016-11" db="EMBL/GenBank/DDBJ databases">
        <authorList>
            <person name="Jaros S."/>
            <person name="Januszkiewicz K."/>
            <person name="Wedrychowicz H."/>
        </authorList>
    </citation>
    <scope>NUCLEOTIDE SEQUENCE [LARGE SCALE GENOMIC DNA]</scope>
    <source>
        <strain evidence="3 4">GAS95</strain>
    </source>
</reference>
<dbReference type="Proteomes" id="UP000185151">
    <property type="component" value="Unassembled WGS sequence"/>
</dbReference>
<feature type="region of interest" description="Disordered" evidence="1">
    <location>
        <begin position="144"/>
        <end position="167"/>
    </location>
</feature>
<proteinExistence type="predicted"/>
<organism evidence="3 4">
    <name type="scientific">Paraburkholderia phenazinium</name>
    <dbReference type="NCBI Taxonomy" id="60549"/>
    <lineage>
        <taxon>Bacteria</taxon>
        <taxon>Pseudomonadati</taxon>
        <taxon>Pseudomonadota</taxon>
        <taxon>Betaproteobacteria</taxon>
        <taxon>Burkholderiales</taxon>
        <taxon>Burkholderiaceae</taxon>
        <taxon>Paraburkholderia</taxon>
    </lineage>
</organism>
<feature type="compositionally biased region" description="Polar residues" evidence="1">
    <location>
        <begin position="147"/>
        <end position="162"/>
    </location>
</feature>
<evidence type="ECO:0000313" key="3">
    <source>
        <dbReference type="EMBL" id="SIO32816.1"/>
    </source>
</evidence>
<gene>
    <name evidence="3" type="ORF">SAMN05444165_2269</name>
</gene>
<feature type="compositionally biased region" description="Low complexity" evidence="1">
    <location>
        <begin position="304"/>
        <end position="323"/>
    </location>
</feature>
<evidence type="ECO:0000256" key="2">
    <source>
        <dbReference type="SAM" id="Phobius"/>
    </source>
</evidence>
<sequence length="350" mass="35877">MGHSMSTQSTPGQSFPAPCKRCGGALYQHADLCPYCGAAHPLATPAHARFGGADGPLHRPLQTGAQPEPAVPKLASPDTPIPPLSHLPLGAPLVSHWLLTRGLIALGVVVLAYGGYTLLSDRHTSAPAYDEQDTKSTAGSIAPYAADQTSNTRASTGTVNTSAPPAPAAVQPVVVPHYRDLPDSLRAAHQHADAHDLSGAQAAVNAALSMDPDNADARAIQRELAPLEQRRDAALQTANVCIKDRLWNCVEHSASDALAIDSGSPAARSLLQRAIVETGWAPLGGRAAPPAKTARVPQPPQPAPATQVAPPTAAAPAPAAPAADSVDAQVRAITQSGWRNSPASAAAPAQ</sequence>
<feature type="transmembrane region" description="Helical" evidence="2">
    <location>
        <begin position="98"/>
        <end position="119"/>
    </location>
</feature>
<dbReference type="EMBL" id="FSRU01000001">
    <property type="protein sequence ID" value="SIO32816.1"/>
    <property type="molecule type" value="Genomic_DNA"/>
</dbReference>
<keyword evidence="2" id="KW-0472">Membrane</keyword>